<dbReference type="PANTHER" id="PTHR30308">
    <property type="entry name" value="TMRNA-BINDING COMPONENT OF TRANS-TRANSLATION TAGGING COMPLEX"/>
    <property type="match status" value="1"/>
</dbReference>
<keyword evidence="1 3" id="KW-0963">Cytoplasm</keyword>
<proteinExistence type="inferred from homology"/>
<accession>Q7VRQ2</accession>
<comment type="subcellular location">
    <subcellularLocation>
        <location evidence="3">Cytoplasm</location>
    </subcellularLocation>
    <text evidence="3">The tmRNA-SmpB complex associates with stalled 70S ribosomes.</text>
</comment>
<dbReference type="Gene3D" id="2.40.280.10">
    <property type="match status" value="1"/>
</dbReference>
<name>Q7VRQ2_BLOFL</name>
<evidence type="ECO:0000313" key="5">
    <source>
        <dbReference type="Proteomes" id="UP000002192"/>
    </source>
</evidence>
<dbReference type="CDD" id="cd09294">
    <property type="entry name" value="SmpB"/>
    <property type="match status" value="1"/>
</dbReference>
<comment type="similarity">
    <text evidence="3">Belongs to the SmpB family.</text>
</comment>
<dbReference type="eggNOG" id="COG0691">
    <property type="taxonomic scope" value="Bacteria"/>
</dbReference>
<sequence>MNIIQNKRVHHKYFIEKEIETGLVLLGWEVKSIRSRKITIENSYVSLRDQEAYMCNANFQIQTNMNVSTPDPTRMRKLLLKKQELSFLTEIMHKKSYTIIILNLFWKNSWIKANIGIAKGKKKYDKRHIVNTHQWKLEQKHIIKCVNK</sequence>
<protein>
    <recommendedName>
        <fullName evidence="3">SsrA-binding protein</fullName>
    </recommendedName>
    <alternativeName>
        <fullName evidence="3">Small protein B</fullName>
    </alternativeName>
</protein>
<evidence type="ECO:0000256" key="1">
    <source>
        <dbReference type="ARBA" id="ARBA00022490"/>
    </source>
</evidence>
<dbReference type="Proteomes" id="UP000002192">
    <property type="component" value="Chromosome"/>
</dbReference>
<keyword evidence="2 3" id="KW-0694">RNA-binding</keyword>
<dbReference type="GO" id="GO:0070930">
    <property type="term" value="P:trans-translation-dependent protein tagging"/>
    <property type="evidence" value="ECO:0007669"/>
    <property type="project" value="TreeGrafter"/>
</dbReference>
<dbReference type="NCBIfam" id="TIGR00086">
    <property type="entry name" value="smpB"/>
    <property type="match status" value="1"/>
</dbReference>
<dbReference type="PANTHER" id="PTHR30308:SF2">
    <property type="entry name" value="SSRA-BINDING PROTEIN"/>
    <property type="match status" value="1"/>
</dbReference>
<dbReference type="GO" id="GO:0005829">
    <property type="term" value="C:cytosol"/>
    <property type="evidence" value="ECO:0007669"/>
    <property type="project" value="TreeGrafter"/>
</dbReference>
<dbReference type="SUPFAM" id="SSF74982">
    <property type="entry name" value="Small protein B (SmpB)"/>
    <property type="match status" value="1"/>
</dbReference>
<evidence type="ECO:0000256" key="3">
    <source>
        <dbReference type="HAMAP-Rule" id="MF_00023"/>
    </source>
</evidence>
<dbReference type="HAMAP" id="MF_00023">
    <property type="entry name" value="SmpB"/>
    <property type="match status" value="1"/>
</dbReference>
<keyword evidence="5" id="KW-1185">Reference proteome</keyword>
<dbReference type="HOGENOM" id="CLU_108953_3_1_6"/>
<evidence type="ECO:0000256" key="2">
    <source>
        <dbReference type="ARBA" id="ARBA00022884"/>
    </source>
</evidence>
<reference evidence="4 5" key="1">
    <citation type="journal article" date="2003" name="Proc. Natl. Acad. Sci. U.S.A.">
        <title>The genome sequence of Blochmannia floridanus: comparative analysis of reduced genomes.</title>
        <authorList>
            <person name="Gil R."/>
            <person name="Silva F.J."/>
            <person name="Zientz E."/>
            <person name="Delmotte F."/>
            <person name="Gonzalez-Candelas F."/>
            <person name="Latorre A."/>
            <person name="Rausell C."/>
            <person name="Kramerbeek J."/>
            <person name="Gadau J."/>
            <person name="Hoelldobler B."/>
            <person name="van Ham R.C.H.J."/>
            <person name="Gross R."/>
            <person name="Moya A."/>
        </authorList>
    </citation>
    <scope>NUCLEOTIDE SEQUENCE [LARGE SCALE GENOMIC DNA]</scope>
</reference>
<dbReference type="GO" id="GO:0070929">
    <property type="term" value="P:trans-translation"/>
    <property type="evidence" value="ECO:0007669"/>
    <property type="project" value="UniProtKB-UniRule"/>
</dbReference>
<dbReference type="NCBIfam" id="NF003843">
    <property type="entry name" value="PRK05422.1"/>
    <property type="match status" value="1"/>
</dbReference>
<dbReference type="InterPro" id="IPR000037">
    <property type="entry name" value="SsrA-bd_prot"/>
</dbReference>
<dbReference type="GO" id="GO:0003723">
    <property type="term" value="F:RNA binding"/>
    <property type="evidence" value="ECO:0007669"/>
    <property type="project" value="UniProtKB-UniRule"/>
</dbReference>
<dbReference type="KEGG" id="bfl:Bfl548"/>
<comment type="function">
    <text evidence="3">Required for rescue of stalled ribosomes mediated by trans-translation. Binds to transfer-messenger RNA (tmRNA), required for stable association of tmRNA with ribosomes. tmRNA and SmpB together mimic tRNA shape, replacing the anticodon stem-loop with SmpB. tmRNA is encoded by the ssrA gene; the 2 termini fold to resemble tRNA(Ala) and it encodes a 'tag peptide', a short internal open reading frame. During trans-translation Ala-aminoacylated tmRNA acts like a tRNA, entering the A-site of stalled ribosomes, displacing the stalled mRNA. The ribosome then switches to translate the ORF on the tmRNA; the nascent peptide is terminated with the 'tag peptide' encoded by the tmRNA and targeted for degradation. The ribosome is freed to recommence translation, which seems to be the essential function of trans-translation.</text>
</comment>
<dbReference type="Pfam" id="PF01668">
    <property type="entry name" value="SmpB"/>
    <property type="match status" value="1"/>
</dbReference>
<dbReference type="InterPro" id="IPR023620">
    <property type="entry name" value="SmpB"/>
</dbReference>
<dbReference type="PROSITE" id="PS01317">
    <property type="entry name" value="SSRP"/>
    <property type="match status" value="1"/>
</dbReference>
<dbReference type="EMBL" id="BX248583">
    <property type="protein sequence ID" value="CAD83234.1"/>
    <property type="molecule type" value="Genomic_DNA"/>
</dbReference>
<dbReference type="STRING" id="203907.Bfl548"/>
<dbReference type="AlphaFoldDB" id="Q7VRQ2"/>
<dbReference type="OrthoDB" id="9805462at2"/>
<organism evidence="4 5">
    <name type="scientific">Blochmanniella floridana</name>
    <dbReference type="NCBI Taxonomy" id="203907"/>
    <lineage>
        <taxon>Bacteria</taxon>
        <taxon>Pseudomonadati</taxon>
        <taxon>Pseudomonadota</taxon>
        <taxon>Gammaproteobacteria</taxon>
        <taxon>Enterobacterales</taxon>
        <taxon>Enterobacteriaceae</taxon>
        <taxon>ant endosymbionts</taxon>
        <taxon>Candidatus Blochmanniella</taxon>
    </lineage>
</organism>
<dbReference type="InterPro" id="IPR020081">
    <property type="entry name" value="SsrA-bd_prot_CS"/>
</dbReference>
<evidence type="ECO:0000313" key="4">
    <source>
        <dbReference type="EMBL" id="CAD83234.1"/>
    </source>
</evidence>
<gene>
    <name evidence="3 4" type="primary">smpB</name>
    <name evidence="4" type="ordered locus">Bfl548</name>
</gene>